<reference evidence="2 3" key="1">
    <citation type="submission" date="2018-10" db="EMBL/GenBank/DDBJ databases">
        <title>Genomic Encyclopedia of Archaeal and Bacterial Type Strains, Phase II (KMG-II): from individual species to whole genera.</title>
        <authorList>
            <person name="Goeker M."/>
        </authorList>
    </citation>
    <scope>NUCLEOTIDE SEQUENCE [LARGE SCALE GENOMIC DNA]</scope>
    <source>
        <strain evidence="2 3">ATCC 29870</strain>
    </source>
</reference>
<accession>A0A3M0AE30</accession>
<gene>
    <name evidence="2" type="ORF">JN00_0605</name>
</gene>
<keyword evidence="1" id="KW-0175">Coiled coil</keyword>
<comment type="caution">
    <text evidence="2">The sequence shown here is derived from an EMBL/GenBank/DDBJ whole genome shotgun (WGS) entry which is preliminary data.</text>
</comment>
<protein>
    <submittedName>
        <fullName evidence="2">Leucine rich repeat (LRR) protein</fullName>
    </submittedName>
</protein>
<dbReference type="Pfam" id="PF13306">
    <property type="entry name" value="LRR_5"/>
    <property type="match status" value="1"/>
</dbReference>
<proteinExistence type="predicted"/>
<dbReference type="Proteomes" id="UP000267246">
    <property type="component" value="Unassembled WGS sequence"/>
</dbReference>
<dbReference type="Gene3D" id="3.80.10.10">
    <property type="entry name" value="Ribonuclease Inhibitor"/>
    <property type="match status" value="1"/>
</dbReference>
<feature type="coiled-coil region" evidence="1">
    <location>
        <begin position="253"/>
        <end position="280"/>
    </location>
</feature>
<sequence length="889" mass="99302">MLKKPFKIALIALGVAAGVATVATIAVVAKQKKDLRNYRAYIESVSSVDKLLPTDVEQFDGDIKPNDLPKDKKGISKIKIKDYEEALNKAKKVTRSKDINAAKKELEKAVEILKNSVVIGTSTAELAKLKYYIAQVEIEKLLKDVEQSNVKPLPENTPKGKKVIWKDKVLEYQKALDVAKAVTEETKAAQAKKDLEKAVENLISEIVTGTSEKNLDALKFVINQIENDIITLLSDVQIIDGTPKAEDIAQGTKAIAKSEKEAMENAIKTAKEVTDETKAEQAKKDLEAAFDKFKNSIVVGISTAELQLLQALISQVKTENILKDVLRVDGEIKPDEISEDLKAISKQTAEALEQALADAEKVTVETEAEAARTKLQNAFDKAKGEIVQGKSTKNIDELKAFLETFKPEQIKKDLNLLIIDKDPLLAKDIPQGRKGISKKYWDKFVAAWNKASEVTKDSLAKAAKDEFSPVVAETHSHVLTGTYAPNVDKLKGELIKYSPDKILKGVTEMVHSTHEPMEILEGKKEILQAHADEYRAEWQRLMKIDLESEAIQGLKDLNKAKLLVHSRIVHGKASAKYLEIKKLLMDNTTDKIKASYSNLEIYLTNNIDAGEVAPGTHGVTQRWIDFYTHKWNQFFNQLKTNEDATDKLKNEIQHQINEFKTRIVKGTGTTLQPSLNILQQYTEVKSDGTLQMKDTSQMLSQILNGSPRMDTFVVPKKLNGITIKKIGGKLFSDTDFIRRVKILAEITDVEYEAFVGHTKAPEKAIKYVDFPNCNITFDNRVFADARLENIILPNFAVLSSAMFYGATIERDLVLPDLYLKTIPTYCFQNILVKGDIIFPNNLDIVLEADSFLDATVNGSVFLPDNSVYTNNKAEFDKASTQLDFQPKQM</sequence>
<dbReference type="InterPro" id="IPR032675">
    <property type="entry name" value="LRR_dom_sf"/>
</dbReference>
<dbReference type="InterPro" id="IPR026906">
    <property type="entry name" value="LRR_5"/>
</dbReference>
<dbReference type="EMBL" id="REFI01000013">
    <property type="protein sequence ID" value="RMA77412.1"/>
    <property type="molecule type" value="Genomic_DNA"/>
</dbReference>
<dbReference type="AlphaFoldDB" id="A0A3M0AE30"/>
<organism evidence="2 3">
    <name type="scientific">Metamycoplasma subdolum</name>
    <dbReference type="NCBI Taxonomy" id="92407"/>
    <lineage>
        <taxon>Bacteria</taxon>
        <taxon>Bacillati</taxon>
        <taxon>Mycoplasmatota</taxon>
        <taxon>Mycoplasmoidales</taxon>
        <taxon>Metamycoplasmataceae</taxon>
        <taxon>Metamycoplasma</taxon>
    </lineage>
</organism>
<dbReference type="OrthoDB" id="6380546at2"/>
<name>A0A3M0AE30_9BACT</name>
<feature type="coiled-coil region" evidence="1">
    <location>
        <begin position="342"/>
        <end position="369"/>
    </location>
</feature>
<keyword evidence="3" id="KW-1185">Reference proteome</keyword>
<evidence type="ECO:0000313" key="2">
    <source>
        <dbReference type="EMBL" id="RMA77412.1"/>
    </source>
</evidence>
<evidence type="ECO:0000313" key="3">
    <source>
        <dbReference type="Proteomes" id="UP000267246"/>
    </source>
</evidence>
<evidence type="ECO:0000256" key="1">
    <source>
        <dbReference type="SAM" id="Coils"/>
    </source>
</evidence>
<dbReference type="RefSeq" id="WP_121941038.1">
    <property type="nucleotide sequence ID" value="NZ_CP137846.1"/>
</dbReference>